<reference evidence="4" key="1">
    <citation type="journal article" date="2019" name="Int. J. Syst. Evol. Microbiol.">
        <title>The Global Catalogue of Microorganisms (GCM) 10K type strain sequencing project: providing services to taxonomists for standard genome sequencing and annotation.</title>
        <authorList>
            <consortium name="The Broad Institute Genomics Platform"/>
            <consortium name="The Broad Institute Genome Sequencing Center for Infectious Disease"/>
            <person name="Wu L."/>
            <person name="Ma J."/>
        </authorList>
    </citation>
    <scope>NUCLEOTIDE SEQUENCE [LARGE SCALE GENOMIC DNA]</scope>
    <source>
        <strain evidence="4">CECT 8551</strain>
    </source>
</reference>
<protein>
    <submittedName>
        <fullName evidence="3">Uncharacterized protein</fullName>
    </submittedName>
</protein>
<keyword evidence="2" id="KW-0472">Membrane</keyword>
<feature type="transmembrane region" description="Helical" evidence="2">
    <location>
        <begin position="39"/>
        <end position="63"/>
    </location>
</feature>
<feature type="transmembrane region" description="Helical" evidence="2">
    <location>
        <begin position="75"/>
        <end position="96"/>
    </location>
</feature>
<dbReference type="EMBL" id="JBHSAV010000057">
    <property type="protein sequence ID" value="MFC3977632.1"/>
    <property type="molecule type" value="Genomic_DNA"/>
</dbReference>
<evidence type="ECO:0000256" key="2">
    <source>
        <dbReference type="SAM" id="Phobius"/>
    </source>
</evidence>
<organism evidence="3 4">
    <name type="scientific">Belliella kenyensis</name>
    <dbReference type="NCBI Taxonomy" id="1472724"/>
    <lineage>
        <taxon>Bacteria</taxon>
        <taxon>Pseudomonadati</taxon>
        <taxon>Bacteroidota</taxon>
        <taxon>Cytophagia</taxon>
        <taxon>Cytophagales</taxon>
        <taxon>Cyclobacteriaceae</taxon>
        <taxon>Belliella</taxon>
    </lineage>
</organism>
<feature type="transmembrane region" description="Helical" evidence="2">
    <location>
        <begin position="12"/>
        <end position="32"/>
    </location>
</feature>
<evidence type="ECO:0000313" key="3">
    <source>
        <dbReference type="EMBL" id="MFC3977632.1"/>
    </source>
</evidence>
<dbReference type="Proteomes" id="UP001595766">
    <property type="component" value="Unassembled WGS sequence"/>
</dbReference>
<sequence>MNGKNNSLISTQLITASLTMITVVSVFAVFIIDKREVGILYYIITGFSFFSFVLSIICGGIGLSSENAESQYNKYFNYQTRTALLGIVLFCTSIFLGNDKENATEQTLKNQEKTIIELQLKDGLQSKEIDDLKSNIERLSKQLESTNSRLDTLTLLTEKNKQKKK</sequence>
<keyword evidence="2" id="KW-1133">Transmembrane helix</keyword>
<proteinExistence type="predicted"/>
<dbReference type="RefSeq" id="WP_241293955.1">
    <property type="nucleotide sequence ID" value="NZ_JAKZGR010000005.1"/>
</dbReference>
<gene>
    <name evidence="3" type="ORF">ACFOUP_14695</name>
</gene>
<feature type="coiled-coil region" evidence="1">
    <location>
        <begin position="101"/>
        <end position="156"/>
    </location>
</feature>
<keyword evidence="4" id="KW-1185">Reference proteome</keyword>
<keyword evidence="1" id="KW-0175">Coiled coil</keyword>
<comment type="caution">
    <text evidence="3">The sequence shown here is derived from an EMBL/GenBank/DDBJ whole genome shotgun (WGS) entry which is preliminary data.</text>
</comment>
<accession>A0ABV8ERL0</accession>
<name>A0ABV8ERL0_9BACT</name>
<evidence type="ECO:0000313" key="4">
    <source>
        <dbReference type="Proteomes" id="UP001595766"/>
    </source>
</evidence>
<keyword evidence="2" id="KW-0812">Transmembrane</keyword>
<evidence type="ECO:0000256" key="1">
    <source>
        <dbReference type="SAM" id="Coils"/>
    </source>
</evidence>